<evidence type="ECO:0000313" key="3">
    <source>
        <dbReference type="WBParaSite" id="scf7180000419082.g3346"/>
    </source>
</evidence>
<protein>
    <submittedName>
        <fullName evidence="3">Uncharacterized protein</fullName>
    </submittedName>
</protein>
<name>A0A915NPU2_9BILA</name>
<evidence type="ECO:0000256" key="1">
    <source>
        <dbReference type="SAM" id="MobiDB-lite"/>
    </source>
</evidence>
<accession>A0A915NPU2</accession>
<sequence length="241" mass="26944">MSGTQLAMDSTGRGVPAPSLDELFQFNNDLENYQNLANEVHGLRKCLQTIQQNRQILHQILATSNQNNQNLAYLSQNTRHINDQQRLEEYRNTVNELLTHSCSNLTVIQNLANSTNIDDLKIYFEILLGQKEPGLQPLLYNLNHQIQTISQTNPSMAQQLREQLENIHRQGENIHHHEAGPSHQVQAGAGPSHHQGEAGLSHQIQDGEQTRQNLMYQLFGTPSGSNGNGGSEATPNDSDED</sequence>
<dbReference type="AlphaFoldDB" id="A0A915NPU2"/>
<reference evidence="3" key="1">
    <citation type="submission" date="2022-11" db="UniProtKB">
        <authorList>
            <consortium name="WormBaseParasite"/>
        </authorList>
    </citation>
    <scope>IDENTIFICATION</scope>
</reference>
<evidence type="ECO:0000313" key="2">
    <source>
        <dbReference type="Proteomes" id="UP000887560"/>
    </source>
</evidence>
<dbReference type="WBParaSite" id="scf7180000419082.g3346">
    <property type="protein sequence ID" value="scf7180000419082.g3346"/>
    <property type="gene ID" value="scf7180000419082.g3346"/>
</dbReference>
<proteinExistence type="predicted"/>
<organism evidence="2 3">
    <name type="scientific">Meloidogyne floridensis</name>
    <dbReference type="NCBI Taxonomy" id="298350"/>
    <lineage>
        <taxon>Eukaryota</taxon>
        <taxon>Metazoa</taxon>
        <taxon>Ecdysozoa</taxon>
        <taxon>Nematoda</taxon>
        <taxon>Chromadorea</taxon>
        <taxon>Rhabditida</taxon>
        <taxon>Tylenchina</taxon>
        <taxon>Tylenchomorpha</taxon>
        <taxon>Tylenchoidea</taxon>
        <taxon>Meloidogynidae</taxon>
        <taxon>Meloidogyninae</taxon>
        <taxon>Meloidogyne</taxon>
    </lineage>
</organism>
<dbReference type="Proteomes" id="UP000887560">
    <property type="component" value="Unplaced"/>
</dbReference>
<feature type="region of interest" description="Disordered" evidence="1">
    <location>
        <begin position="218"/>
        <end position="241"/>
    </location>
</feature>
<feature type="region of interest" description="Disordered" evidence="1">
    <location>
        <begin position="181"/>
        <end position="201"/>
    </location>
</feature>
<keyword evidence="2" id="KW-1185">Reference proteome</keyword>